<keyword evidence="8 10" id="KW-0472">Membrane</keyword>
<evidence type="ECO:0000256" key="8">
    <source>
        <dbReference type="ARBA" id="ARBA00023136"/>
    </source>
</evidence>
<dbReference type="InterPro" id="IPR048279">
    <property type="entry name" value="MdtK-like"/>
</dbReference>
<dbReference type="HOGENOM" id="CLU_012893_0_0_9"/>
<evidence type="ECO:0000256" key="7">
    <source>
        <dbReference type="ARBA" id="ARBA00022989"/>
    </source>
</evidence>
<dbReference type="GO" id="GO:0015297">
    <property type="term" value="F:antiporter activity"/>
    <property type="evidence" value="ECO:0007669"/>
    <property type="project" value="InterPro"/>
</dbReference>
<feature type="transmembrane region" description="Helical" evidence="10">
    <location>
        <begin position="325"/>
        <end position="344"/>
    </location>
</feature>
<feature type="transmembrane region" description="Helical" evidence="10">
    <location>
        <begin position="194"/>
        <end position="217"/>
    </location>
</feature>
<keyword evidence="6 10" id="KW-0812">Transmembrane</keyword>
<accession>R6IA03</accession>
<evidence type="ECO:0000313" key="13">
    <source>
        <dbReference type="EMBL" id="MTU02975.1"/>
    </source>
</evidence>
<keyword evidence="5" id="KW-1003">Cell membrane</keyword>
<dbReference type="Proteomes" id="UP000443070">
    <property type="component" value="Unassembled WGS sequence"/>
</dbReference>
<organism evidence="11">
    <name type="scientific">Phascolarctobacterium faecium</name>
    <dbReference type="NCBI Taxonomy" id="33025"/>
    <lineage>
        <taxon>Bacteria</taxon>
        <taxon>Bacillati</taxon>
        <taxon>Bacillota</taxon>
        <taxon>Negativicutes</taxon>
        <taxon>Acidaminococcales</taxon>
        <taxon>Acidaminococcaceae</taxon>
        <taxon>Phascolarctobacterium</taxon>
    </lineage>
</organism>
<protein>
    <recommendedName>
        <fullName evidence="3">Multidrug export protein MepA</fullName>
    </recommendedName>
</protein>
<dbReference type="InterPro" id="IPR051327">
    <property type="entry name" value="MATE_MepA_subfamily"/>
</dbReference>
<feature type="transmembrane region" description="Helical" evidence="10">
    <location>
        <begin position="291"/>
        <end position="313"/>
    </location>
</feature>
<evidence type="ECO:0000256" key="5">
    <source>
        <dbReference type="ARBA" id="ARBA00022475"/>
    </source>
</evidence>
<evidence type="ECO:0000256" key="2">
    <source>
        <dbReference type="ARBA" id="ARBA00008417"/>
    </source>
</evidence>
<feature type="transmembrane region" description="Helical" evidence="10">
    <location>
        <begin position="99"/>
        <end position="118"/>
    </location>
</feature>
<dbReference type="GO" id="GO:0046677">
    <property type="term" value="P:response to antibiotic"/>
    <property type="evidence" value="ECO:0007669"/>
    <property type="project" value="UniProtKB-KW"/>
</dbReference>
<evidence type="ECO:0000313" key="12">
    <source>
        <dbReference type="EMBL" id="MTT74844.1"/>
    </source>
</evidence>
<dbReference type="GO" id="GO:0005886">
    <property type="term" value="C:plasma membrane"/>
    <property type="evidence" value="ECO:0007669"/>
    <property type="project" value="UniProtKB-SubCell"/>
</dbReference>
<dbReference type="CDD" id="cd13143">
    <property type="entry name" value="MATE_MepA_like"/>
    <property type="match status" value="1"/>
</dbReference>
<feature type="transmembrane region" description="Helical" evidence="10">
    <location>
        <begin position="21"/>
        <end position="38"/>
    </location>
</feature>
<proteinExistence type="inferred from homology"/>
<dbReference type="OrthoDB" id="9811110at2"/>
<dbReference type="PANTHER" id="PTHR43823:SF3">
    <property type="entry name" value="MULTIDRUG EXPORT PROTEIN MEPA"/>
    <property type="match status" value="1"/>
</dbReference>
<feature type="transmembrane region" description="Helical" evidence="10">
    <location>
        <begin position="167"/>
        <end position="188"/>
    </location>
</feature>
<dbReference type="PIRSF" id="PIRSF006603">
    <property type="entry name" value="DinF"/>
    <property type="match status" value="1"/>
</dbReference>
<comment type="similarity">
    <text evidence="2">Belongs to the multi antimicrobial extrusion (MATE) (TC 2.A.66.1) family. MepA subfamily.</text>
</comment>
<dbReference type="STRING" id="1262914.BN533_02041"/>
<keyword evidence="4" id="KW-0813">Transport</keyword>
<dbReference type="EMBL" id="WNBM01000001">
    <property type="protein sequence ID" value="MTT74844.1"/>
    <property type="molecule type" value="Genomic_DNA"/>
</dbReference>
<evidence type="ECO:0000313" key="14">
    <source>
        <dbReference type="Proteomes" id="UP000443070"/>
    </source>
</evidence>
<keyword evidence="9" id="KW-0046">Antibiotic resistance</keyword>
<feature type="transmembrane region" description="Helical" evidence="10">
    <location>
        <begin position="425"/>
        <end position="444"/>
    </location>
</feature>
<accession>A0A6I3RRH0</accession>
<dbReference type="AlphaFoldDB" id="R6IA03"/>
<evidence type="ECO:0000313" key="15">
    <source>
        <dbReference type="Proteomes" id="UP000484547"/>
    </source>
</evidence>
<keyword evidence="14" id="KW-1185">Reference proteome</keyword>
<dbReference type="PANTHER" id="PTHR43823">
    <property type="entry name" value="SPORULATION PROTEIN YKVU"/>
    <property type="match status" value="1"/>
</dbReference>
<gene>
    <name evidence="11" type="ORF">BN533_02041</name>
    <name evidence="12" type="ORF">GMD11_01000</name>
    <name evidence="13" type="ORF">GMD18_00995</name>
</gene>
<reference evidence="11" key="1">
    <citation type="submission" date="2012-11" db="EMBL/GenBank/DDBJ databases">
        <title>Dependencies among metagenomic species, viruses, plasmids and units of genetic variation.</title>
        <authorList>
            <person name="Nielsen H.B."/>
            <person name="Almeida M."/>
            <person name="Juncker A.S."/>
            <person name="Rasmussen S."/>
            <person name="Li J."/>
            <person name="Sunagawa S."/>
            <person name="Plichta D."/>
            <person name="Gautier L."/>
            <person name="Le Chatelier E."/>
            <person name="Peletier E."/>
            <person name="Bonde I."/>
            <person name="Nielsen T."/>
            <person name="Manichanh C."/>
            <person name="Arumugam M."/>
            <person name="Batto J."/>
            <person name="Santos M.B.Q.D."/>
            <person name="Blom N."/>
            <person name="Borruel N."/>
            <person name="Burgdorf K.S."/>
            <person name="Boumezbeur F."/>
            <person name="Casellas F."/>
            <person name="Dore J."/>
            <person name="Guarner F."/>
            <person name="Hansen T."/>
            <person name="Hildebrand F."/>
            <person name="Kaas R.S."/>
            <person name="Kennedy S."/>
            <person name="Kristiansen K."/>
            <person name="Kultima J.R."/>
            <person name="Leonard P."/>
            <person name="Levenez F."/>
            <person name="Lund O."/>
            <person name="Moumen B."/>
            <person name="Le Paslier D."/>
            <person name="Pons N."/>
            <person name="Pedersen O."/>
            <person name="Prifti E."/>
            <person name="Qin J."/>
            <person name="Raes J."/>
            <person name="Tap J."/>
            <person name="Tims S."/>
            <person name="Ussery D.W."/>
            <person name="Yamada T."/>
            <person name="MetaHit consortium"/>
            <person name="Renault P."/>
            <person name="Sicheritz-Ponten T."/>
            <person name="Bork P."/>
            <person name="Wang J."/>
            <person name="Brunak S."/>
            <person name="Ehrlich S.D."/>
        </authorList>
    </citation>
    <scope>NUCLEOTIDE SEQUENCE [LARGE SCALE GENOMIC DNA]</scope>
</reference>
<evidence type="ECO:0000313" key="11">
    <source>
        <dbReference type="EMBL" id="CDB47028.1"/>
    </source>
</evidence>
<feature type="transmembrane region" description="Helical" evidence="10">
    <location>
        <begin position="238"/>
        <end position="260"/>
    </location>
</feature>
<comment type="caution">
    <text evidence="11">The sequence shown here is derived from an EMBL/GenBank/DDBJ whole genome shotgun (WGS) entry which is preliminary data.</text>
</comment>
<dbReference type="EMBL" id="CBDS010000102">
    <property type="protein sequence ID" value="CDB47028.1"/>
    <property type="molecule type" value="Genomic_DNA"/>
</dbReference>
<dbReference type="GO" id="GO:0042910">
    <property type="term" value="F:xenobiotic transmembrane transporter activity"/>
    <property type="evidence" value="ECO:0007669"/>
    <property type="project" value="InterPro"/>
</dbReference>
<dbReference type="InterPro" id="IPR045070">
    <property type="entry name" value="MATE_MepA-like"/>
</dbReference>
<feature type="transmembrane region" description="Helical" evidence="10">
    <location>
        <begin position="130"/>
        <end position="155"/>
    </location>
</feature>
<feature type="transmembrane region" description="Helical" evidence="10">
    <location>
        <begin position="58"/>
        <end position="78"/>
    </location>
</feature>
<evidence type="ECO:0000256" key="6">
    <source>
        <dbReference type="ARBA" id="ARBA00022692"/>
    </source>
</evidence>
<dbReference type="InterPro" id="IPR002528">
    <property type="entry name" value="MATE_fam"/>
</dbReference>
<evidence type="ECO:0000256" key="4">
    <source>
        <dbReference type="ARBA" id="ARBA00022448"/>
    </source>
</evidence>
<evidence type="ECO:0000256" key="10">
    <source>
        <dbReference type="SAM" id="Phobius"/>
    </source>
</evidence>
<comment type="subcellular location">
    <subcellularLocation>
        <location evidence="1">Cell membrane</location>
        <topology evidence="1">Multi-pass membrane protein</topology>
    </subcellularLocation>
</comment>
<name>R6IA03_9FIRM</name>
<dbReference type="eggNOG" id="COG0534">
    <property type="taxonomic scope" value="Bacteria"/>
</dbReference>
<evidence type="ECO:0000256" key="3">
    <source>
        <dbReference type="ARBA" id="ARBA00022106"/>
    </source>
</evidence>
<dbReference type="Proteomes" id="UP000484547">
    <property type="component" value="Unassembled WGS sequence"/>
</dbReference>
<keyword evidence="7 10" id="KW-1133">Transmembrane helix</keyword>
<dbReference type="RefSeq" id="WP_021718941.1">
    <property type="nucleotide sequence ID" value="NZ_CAUBBC010000011.1"/>
</dbReference>
<feature type="transmembrane region" description="Helical" evidence="10">
    <location>
        <begin position="369"/>
        <end position="388"/>
    </location>
</feature>
<evidence type="ECO:0000256" key="9">
    <source>
        <dbReference type="ARBA" id="ARBA00023251"/>
    </source>
</evidence>
<evidence type="ECO:0000256" key="1">
    <source>
        <dbReference type="ARBA" id="ARBA00004651"/>
    </source>
</evidence>
<reference evidence="14 15" key="2">
    <citation type="journal article" date="2019" name="Nat. Med.">
        <title>A library of human gut bacterial isolates paired with longitudinal multiomics data enables mechanistic microbiome research.</title>
        <authorList>
            <person name="Poyet M."/>
            <person name="Groussin M."/>
            <person name="Gibbons S.M."/>
            <person name="Avila-Pacheco J."/>
            <person name="Jiang X."/>
            <person name="Kearney S.M."/>
            <person name="Perrotta A.R."/>
            <person name="Berdy B."/>
            <person name="Zhao S."/>
            <person name="Lieberman T.D."/>
            <person name="Swanson P.K."/>
            <person name="Smith M."/>
            <person name="Roesemann S."/>
            <person name="Alexander J.E."/>
            <person name="Rich S.A."/>
            <person name="Livny J."/>
            <person name="Vlamakis H."/>
            <person name="Clish C."/>
            <person name="Bullock K."/>
            <person name="Deik A."/>
            <person name="Scott J."/>
            <person name="Pierce K.A."/>
            <person name="Xavier R.J."/>
            <person name="Alm E.J."/>
        </authorList>
    </citation>
    <scope>NUCLEOTIDE SEQUENCE [LARGE SCALE GENOMIC DNA]</scope>
    <source>
        <strain evidence="12 15">BIOML-A13</strain>
        <strain evidence="13 14">BIOML-A3</strain>
    </source>
</reference>
<dbReference type="EMBL" id="WNBW01000001">
    <property type="protein sequence ID" value="MTU02975.1"/>
    <property type="molecule type" value="Genomic_DNA"/>
</dbReference>
<sequence length="458" mass="49685">MKVNEENPLGSEKISRLLHDFALPSIIAMLVGALYNIVDQFFIGRSVGMYGNAATNVALPLTTVCTALGLLFGVGGASNFNLKLGAGKREEAAKYIGNAITLLVGSGVVLAVFVLVFLKPLMIAFGATDIVLKYALIFAGINCLGFPFLILGTGGSTLVRADGSPKYSMICMLTGAFINLILNPLFVFVMDWGIAGSASATVIGQVVSGLMVAGYLRKFKTLPLSKNDLLPNWERSRLISALGAASCFNQFAIMVVQITLNNTLTHYGADSIYGSEIPLACSGIITKVNMIYFSIIIGLSQGLQPIVSFNYGAKKYGRVIEAYRLTLLIGTVVSIIAFACFQLFPRQIIGFFGEGSEAYYQFAEEYFRIYLFFTFLDCIQPISSNFFTSIGKATKGIILSLTRQIIFLLPLIVILPLFYGINGVMYAGMTADFAAAVLAAYLGWREVQLMRSWMKADK</sequence>
<dbReference type="Pfam" id="PF01554">
    <property type="entry name" value="MatE"/>
    <property type="match status" value="2"/>
</dbReference>
<feature type="transmembrane region" description="Helical" evidence="10">
    <location>
        <begin position="400"/>
        <end position="419"/>
    </location>
</feature>